<keyword evidence="1" id="KW-0472">Membrane</keyword>
<protein>
    <recommendedName>
        <fullName evidence="4">YtkA-like domain-containing protein</fullName>
    </recommendedName>
</protein>
<gene>
    <name evidence="2" type="ORF">NITHO_3070026</name>
</gene>
<evidence type="ECO:0000313" key="3">
    <source>
        <dbReference type="Proteomes" id="UP000004221"/>
    </source>
</evidence>
<keyword evidence="1" id="KW-0812">Transmembrane</keyword>
<proteinExistence type="predicted"/>
<keyword evidence="1" id="KW-1133">Transmembrane helix</keyword>
<evidence type="ECO:0000313" key="2">
    <source>
        <dbReference type="EMBL" id="CCF84100.1"/>
    </source>
</evidence>
<organism evidence="2 3">
    <name type="scientific">Nitrolancea hollandica Lb</name>
    <dbReference type="NCBI Taxonomy" id="1129897"/>
    <lineage>
        <taxon>Bacteria</taxon>
        <taxon>Pseudomonadati</taxon>
        <taxon>Thermomicrobiota</taxon>
        <taxon>Thermomicrobia</taxon>
        <taxon>Sphaerobacterales</taxon>
        <taxon>Sphaerobacterineae</taxon>
        <taxon>Sphaerobacteraceae</taxon>
        <taxon>Nitrolancea</taxon>
    </lineage>
</organism>
<sequence>MRTMKFTLAAFAAIVILVMSIGVASAHEHRMAGDYEFTVGFLNEPAIVEEPNGLDLRVNKGHGDQGTPVEGLEKTLKGEVTFGGQTMPLEIKPVFNKPGSYKSNFIPTAEGAYTFHVFGTIENQPVDEKFTSSPTTFSEVGSRTEISFPNKVETVGAVEQTATNASAEAGAAKMYGLGGLGVGVLGLIVGIAALMSARGARTTDSGQARVTPRRAGD</sequence>
<dbReference type="AlphaFoldDB" id="I4EHD8"/>
<dbReference type="RefSeq" id="WP_008477994.1">
    <property type="nucleotide sequence ID" value="NZ_CAGS01000232.1"/>
</dbReference>
<comment type="caution">
    <text evidence="2">The sequence shown here is derived from an EMBL/GenBank/DDBJ whole genome shotgun (WGS) entry which is preliminary data.</text>
</comment>
<dbReference type="EMBL" id="CAGS01000232">
    <property type="protein sequence ID" value="CCF84100.1"/>
    <property type="molecule type" value="Genomic_DNA"/>
</dbReference>
<reference evidence="2 3" key="1">
    <citation type="journal article" date="2012" name="ISME J.">
        <title>Nitrification expanded: discovery, physiology and genomics of a nitrite-oxidizing bacterium from the phylum Chloroflexi.</title>
        <authorList>
            <person name="Sorokin D.Y."/>
            <person name="Lucker S."/>
            <person name="Vejmelkova D."/>
            <person name="Kostrikina N.A."/>
            <person name="Kleerebezem R."/>
            <person name="Rijpstra W.I."/>
            <person name="Damste J.S."/>
            <person name="Le Paslier D."/>
            <person name="Muyzer G."/>
            <person name="Wagner M."/>
            <person name="van Loosdrecht M.C."/>
            <person name="Daims H."/>
        </authorList>
    </citation>
    <scope>NUCLEOTIDE SEQUENCE [LARGE SCALE GENOMIC DNA]</scope>
    <source>
        <strain evidence="3">none</strain>
    </source>
</reference>
<feature type="transmembrane region" description="Helical" evidence="1">
    <location>
        <begin position="174"/>
        <end position="195"/>
    </location>
</feature>
<name>I4EHD8_9BACT</name>
<keyword evidence="3" id="KW-1185">Reference proteome</keyword>
<dbReference type="Proteomes" id="UP000004221">
    <property type="component" value="Unassembled WGS sequence"/>
</dbReference>
<dbReference type="OrthoDB" id="165169at2"/>
<accession>I4EHD8</accession>
<evidence type="ECO:0008006" key="4">
    <source>
        <dbReference type="Google" id="ProtNLM"/>
    </source>
</evidence>
<evidence type="ECO:0000256" key="1">
    <source>
        <dbReference type="SAM" id="Phobius"/>
    </source>
</evidence>